<name>A0ABU1PLU8_9BURK</name>
<keyword evidence="2" id="KW-1185">Reference proteome</keyword>
<accession>A0ABU1PLU8</accession>
<comment type="caution">
    <text evidence="1">The sequence shown here is derived from an EMBL/GenBank/DDBJ whole genome shotgun (WGS) entry which is preliminary data.</text>
</comment>
<dbReference type="EMBL" id="JAVDSJ010000008">
    <property type="protein sequence ID" value="MDR6586690.1"/>
    <property type="molecule type" value="Genomic_DNA"/>
</dbReference>
<sequence length="65" mass="7064">MLCNETKRNNNAASNECSPAPGFYKSSYMGNAQMSGGERRLLKGANSLCLSKYNEGLKNSVKSIE</sequence>
<evidence type="ECO:0000313" key="1">
    <source>
        <dbReference type="EMBL" id="MDR6586690.1"/>
    </source>
</evidence>
<proteinExistence type="predicted"/>
<reference evidence="1 2" key="1">
    <citation type="submission" date="2023-07" db="EMBL/GenBank/DDBJ databases">
        <title>Sorghum-associated microbial communities from plants grown in Nebraska, USA.</title>
        <authorList>
            <person name="Schachtman D."/>
        </authorList>
    </citation>
    <scope>NUCLEOTIDE SEQUENCE [LARGE SCALE GENOMIC DNA]</scope>
    <source>
        <strain evidence="1 2">596</strain>
    </source>
</reference>
<protein>
    <submittedName>
        <fullName evidence="1">Uncharacterized protein</fullName>
    </submittedName>
</protein>
<dbReference type="Proteomes" id="UP001260715">
    <property type="component" value="Unassembled WGS sequence"/>
</dbReference>
<organism evidence="1 2">
    <name type="scientific">Herbaspirillum frisingense</name>
    <dbReference type="NCBI Taxonomy" id="92645"/>
    <lineage>
        <taxon>Bacteria</taxon>
        <taxon>Pseudomonadati</taxon>
        <taxon>Pseudomonadota</taxon>
        <taxon>Betaproteobacteria</taxon>
        <taxon>Burkholderiales</taxon>
        <taxon>Oxalobacteraceae</taxon>
        <taxon>Herbaspirillum</taxon>
    </lineage>
</organism>
<gene>
    <name evidence="1" type="ORF">J2W50_004921</name>
</gene>
<evidence type="ECO:0000313" key="2">
    <source>
        <dbReference type="Proteomes" id="UP001260715"/>
    </source>
</evidence>